<keyword evidence="2" id="KW-1185">Reference proteome</keyword>
<protein>
    <submittedName>
        <fullName evidence="1">Uncharacterized protein</fullName>
    </submittedName>
</protein>
<geneLocation type="plasmid" evidence="2"/>
<proteinExistence type="predicted"/>
<dbReference type="SUPFAM" id="SSF52540">
    <property type="entry name" value="P-loop containing nucleoside triphosphate hydrolases"/>
    <property type="match status" value="1"/>
</dbReference>
<dbReference type="AlphaFoldDB" id="T2GG91"/>
<gene>
    <name evidence="1" type="ORF">DGI_4037</name>
</gene>
<dbReference type="EMBL" id="CP006586">
    <property type="protein sequence ID" value="AGW15249.1"/>
    <property type="molecule type" value="Genomic_DNA"/>
</dbReference>
<evidence type="ECO:0000313" key="2">
    <source>
        <dbReference type="Proteomes" id="UP000016587"/>
    </source>
</evidence>
<dbReference type="PATRIC" id="fig|1121448.10.peg.3529"/>
<reference evidence="2" key="2">
    <citation type="submission" date="2013-07" db="EMBL/GenBank/DDBJ databases">
        <authorList>
            <person name="Morais-Silva F.O."/>
            <person name="Rezende A.M."/>
            <person name="Pimentel C."/>
            <person name="Resende D.M."/>
            <person name="Santos C.I."/>
            <person name="Clemente C."/>
            <person name="de Oliveira L.M."/>
            <person name="da Silva S.M."/>
            <person name="Costa D.A."/>
            <person name="Varela-Raposo A."/>
            <person name="Horacio E.C.A."/>
            <person name="Matos M."/>
            <person name="Flores O."/>
            <person name="Ruiz J.C."/>
            <person name="Rodrigues-Pousada C."/>
        </authorList>
    </citation>
    <scope>NUCLEOTIDE SEQUENCE [LARGE SCALE GENOMIC DNA]</scope>
    <source>
        <strain evidence="2">ATCC 19364 / DSM 1382 / NCIMB 9332 / VKM B-1759</strain>
        <plasmid evidence="2">Plasmid</plasmid>
    </source>
</reference>
<dbReference type="Gene3D" id="3.40.50.300">
    <property type="entry name" value="P-loop containing nucleotide triphosphate hydrolases"/>
    <property type="match status" value="1"/>
</dbReference>
<reference evidence="1 2" key="1">
    <citation type="journal article" date="2013" name="J. Bacteriol.">
        <title>Roles of HynAB and Ech, the only two hydrogenases found in the model sulfate reducer Desulfovibrio gigas.</title>
        <authorList>
            <person name="Morais-Silva F.O."/>
            <person name="Santos C.I."/>
            <person name="Rodrigues R."/>
            <person name="Pereira I.A."/>
            <person name="Rodrigues-Pousada C."/>
        </authorList>
    </citation>
    <scope>NUCLEOTIDE SEQUENCE [LARGE SCALE GENOMIC DNA]</scope>
    <source>
        <strain evidence="2">ATCC 19364 / DSM 1382 / NCIMB 9332 / VKM B-1759</strain>
        <plasmid evidence="2">Plasmid</plasmid>
    </source>
</reference>
<sequence>MAGAGEVLAHKPAVLGTAWDEHIACIVRAHKPGPKVYVHLGTPKTGTTALQEFFAQNILELRHAGIDYFREFIQGTGDQKHQRIFQGMSQQNNELIDRIKEHIRHESAQGAHTFLISSEGYYNYVQECGPSYMQCIRELAKEFSVCLVVFLRPQCYFLESYYRQCLRNPKVEDRPAYCSDLSIETFAALPWMSNQLDYARNIQFFMDNMGGASLALVRYSSQALKSFLRFLCVPHDLATRITRTTPKLSLNRNATELLRVLNRVLSPESRNRVIQILEQTASCSSISRDAFFASPALMDRVTLQHSDSNRLLSMMFWGREELFPGLALNPDAAWSPPEIHGELLPGLLAPLLARLSA</sequence>
<organism evidence="1 2">
    <name type="scientific">Megalodesulfovibrio gigas (strain ATCC 19364 / DSM 1382 / NCIMB 9332 / VKM B-1759)</name>
    <name type="common">Desulfovibrio gigas</name>
    <dbReference type="NCBI Taxonomy" id="1121448"/>
    <lineage>
        <taxon>Bacteria</taxon>
        <taxon>Pseudomonadati</taxon>
        <taxon>Thermodesulfobacteriota</taxon>
        <taxon>Desulfovibrionia</taxon>
        <taxon>Desulfovibrionales</taxon>
        <taxon>Desulfovibrionaceae</taxon>
        <taxon>Megalodesulfovibrio</taxon>
    </lineage>
</organism>
<accession>T2GG91</accession>
<dbReference type="KEGG" id="dgg:DGI_4037"/>
<dbReference type="Proteomes" id="UP000016587">
    <property type="component" value="Plasmid unnamed"/>
</dbReference>
<evidence type="ECO:0000313" key="1">
    <source>
        <dbReference type="EMBL" id="AGW15249.1"/>
    </source>
</evidence>
<name>T2GG91_MEGG1</name>
<dbReference type="InterPro" id="IPR027417">
    <property type="entry name" value="P-loop_NTPase"/>
</dbReference>
<dbReference type="eggNOG" id="ENOG5032NH2">
    <property type="taxonomic scope" value="Bacteria"/>
</dbReference>
<dbReference type="HOGENOM" id="CLU_896474_0_0_7"/>
<keyword evidence="1" id="KW-0614">Plasmid</keyword>